<comment type="caution">
    <text evidence="2">The sequence shown here is derived from an EMBL/GenBank/DDBJ whole genome shotgun (WGS) entry which is preliminary data.</text>
</comment>
<evidence type="ECO:0000313" key="3">
    <source>
        <dbReference type="Proteomes" id="UP001082899"/>
    </source>
</evidence>
<protein>
    <submittedName>
        <fullName evidence="2">DUF6314 family protein</fullName>
    </submittedName>
</protein>
<evidence type="ECO:0000259" key="1">
    <source>
        <dbReference type="Pfam" id="PF19834"/>
    </source>
</evidence>
<dbReference type="InterPro" id="IPR045632">
    <property type="entry name" value="DUF6314"/>
</dbReference>
<accession>A0ABT3ZUQ6</accession>
<dbReference type="EMBL" id="JAPMXC010000011">
    <property type="protein sequence ID" value="MCY0389630.1"/>
    <property type="molecule type" value="Genomic_DNA"/>
</dbReference>
<dbReference type="RefSeq" id="WP_267849561.1">
    <property type="nucleotide sequence ID" value="NZ_JAPMXC010000011.1"/>
</dbReference>
<reference evidence="2" key="1">
    <citation type="submission" date="2022-11" db="EMBL/GenBank/DDBJ databases">
        <title>Robbsia betulipollinis sp. nov., isolated from pollen of birch (Betula pendula).</title>
        <authorList>
            <person name="Shi H."/>
            <person name="Ambika Manirajan B."/>
            <person name="Ratering S."/>
            <person name="Geissler-Plaum R."/>
            <person name="Schnell S."/>
        </authorList>
    </citation>
    <scope>NUCLEOTIDE SEQUENCE</scope>
    <source>
        <strain evidence="2">Bb-Pol-6</strain>
    </source>
</reference>
<proteinExistence type="predicted"/>
<gene>
    <name evidence="2" type="ORF">OVY01_21005</name>
</gene>
<feature type="domain" description="DUF6314" evidence="1">
    <location>
        <begin position="30"/>
        <end position="217"/>
    </location>
</feature>
<sequence length="226" mass="24994">MTAIDRASMEEETEAKTEAAAAVRRCFERLEGPWRLDRRILDRPRDIPWGAECDAGCEAGPGVAAATAPESASRLADMPAMRARLRGAARFQRLDGDTLAYTEEGMLELASGVRVRAVRRYVYRLAGSAVQVEFADGPDRGRRYLRFEIMTEGEPDARRGRAGRPDWQGVDQHLCGRDLYRAAYRFHGFGGAGAARRIVQRTTVEGPRKAYAIVTLLRAPGDPIDA</sequence>
<evidence type="ECO:0000313" key="2">
    <source>
        <dbReference type="EMBL" id="MCY0389630.1"/>
    </source>
</evidence>
<name>A0ABT3ZUQ6_9BURK</name>
<organism evidence="2 3">
    <name type="scientific">Robbsia betulipollinis</name>
    <dbReference type="NCBI Taxonomy" id="2981849"/>
    <lineage>
        <taxon>Bacteria</taxon>
        <taxon>Pseudomonadati</taxon>
        <taxon>Pseudomonadota</taxon>
        <taxon>Betaproteobacteria</taxon>
        <taxon>Burkholderiales</taxon>
        <taxon>Burkholderiaceae</taxon>
        <taxon>Robbsia</taxon>
    </lineage>
</organism>
<keyword evidence="3" id="KW-1185">Reference proteome</keyword>
<dbReference type="Proteomes" id="UP001082899">
    <property type="component" value="Unassembled WGS sequence"/>
</dbReference>
<dbReference type="Pfam" id="PF19834">
    <property type="entry name" value="DUF6314"/>
    <property type="match status" value="1"/>
</dbReference>